<name>A0A640KC09_LEITA</name>
<evidence type="ECO:0000313" key="4">
    <source>
        <dbReference type="Proteomes" id="UP000419144"/>
    </source>
</evidence>
<keyword evidence="4" id="KW-1185">Reference proteome</keyword>
<dbReference type="AlphaFoldDB" id="A0A640KC09"/>
<gene>
    <name evidence="3" type="ORF">LtaPh_1308251</name>
</gene>
<dbReference type="VEuPathDB" id="TriTrypDB:LtaPh_1308251"/>
<sequence length="1195" mass="126583">MNGTATHSVFECGELHMLPCGRTYTQACRQADSNAQMTRSGACSLPLEASPPSPPCCPISPPPLLLLCPHTRTRINCLLVCPFSVALSLSPSFEAESRVSFTPLVSFRIQWAAHIHTHTDAVPRARLEGALPPMPQQLPTLRREQQAQSTALRVDNVLSSSTARDNTVSFGKETRADVSAASIASARRALRPPHAGFATVTPSSKHWPHREGSSAAEELSQKARPASKALVPAVKACGAAKAALFVPFSAPLSRNNVAATAAAPSSHLENVGLGPSLARDSYLPHGPGSHGHGGAGAGVAALTLQDATTGLFVRHIRLDSVPDAVQDDADGNDSSTAAPRGSDCDAPTLIAPSTLVEAAPVKSAALLDAGVDDRINPLVLHQLIQRSHRRARSTAAASEQRSLNRKGQLEDAVRKPTLLKTTAAGPRLGSGTTGTAMDTAAAELHYHEPPAIMEASQACYTEAPGNGDTGSATTLTAATQSKTGSPAVAGSKQMFDLIAEYNKNLEVEKEPQDFAPGMSSSEYAHLAAAVSANDSALVRQLVGYYCARSEAISPARTATQAAVVQAPTRANMQSRTTFKDKTAKTAPGANSGDEGGDSVASPSDPFTSPTPNFSLLDAVMCVSREFVAQRAAAGVPGQSVSALSDRRRCLLERLTSLEQTRIPETWWVASLQCPGRLTTAAGSGFSAATSSVAASEKNQPASSAAVSMCAVPMTDNRPSAPSGTSWNGTGRSSGSVSPPSMEQPPGLGSEIRMGLRNGAPKAPVIQASPVSSGALCGSEGQLVFGTVSSHKTIFPAPRPVERSQVYLLAEVLDRMLRDPSHPQWLALLANPQVARYVLGDKDDITSSDGQRRGSGHDTLEVDLWGTPGEQRLFAYTDAATHVLEILDTGLAELVRQVASHCLERGVLLDLLRQSTMDIASAHVHILKQVKQQAHVDALGAQRLRKEKAQLQQELEAVQNALSELQSTHDQLCSRVEPLQRKSDRLDELMARVAAKARRFETFRHDEHAALLQVLEESMTQSAGAALDSFFKEMHDLEARHSGLEETATRKFNGSTGEEVGYSLGDGAALPKISAAEIPSVAAARSQALEQQQTMEQLYTESHRLLSGLQDMVTATNALCGRLYDKIILKDVSPAARSPRLAGPPSRGLSAPLRRTSATASVCLRCSWSTALRTVIRVAPMRGWRQGERAAPPQAM</sequence>
<feature type="coiled-coil region" evidence="1">
    <location>
        <begin position="940"/>
        <end position="998"/>
    </location>
</feature>
<feature type="region of interest" description="Disordered" evidence="2">
    <location>
        <begin position="572"/>
        <end position="607"/>
    </location>
</feature>
<dbReference type="Proteomes" id="UP000419144">
    <property type="component" value="Unassembled WGS sequence"/>
</dbReference>
<dbReference type="PANTHER" id="PTHR34894">
    <property type="entry name" value="SAM-DEPENDENT METHYLTRANSFERASE RSMI, CONSERVED SITE"/>
    <property type="match status" value="1"/>
</dbReference>
<reference evidence="3" key="1">
    <citation type="submission" date="2019-11" db="EMBL/GenBank/DDBJ databases">
        <title>Leishmania tarentolae CDS.</title>
        <authorList>
            <person name="Goto Y."/>
            <person name="Yamagishi J."/>
        </authorList>
    </citation>
    <scope>NUCLEOTIDE SEQUENCE [LARGE SCALE GENOMIC DNA]</scope>
    <source>
        <strain evidence="3">Parrot Tar II</strain>
    </source>
</reference>
<evidence type="ECO:0000256" key="2">
    <source>
        <dbReference type="SAM" id="MobiDB-lite"/>
    </source>
</evidence>
<evidence type="ECO:0000256" key="1">
    <source>
        <dbReference type="SAM" id="Coils"/>
    </source>
</evidence>
<feature type="region of interest" description="Disordered" evidence="2">
    <location>
        <begin position="386"/>
        <end position="435"/>
    </location>
</feature>
<feature type="region of interest" description="Disordered" evidence="2">
    <location>
        <begin position="196"/>
        <end position="219"/>
    </location>
</feature>
<dbReference type="EMBL" id="BLBS01000017">
    <property type="protein sequence ID" value="GET86942.1"/>
    <property type="molecule type" value="Genomic_DNA"/>
</dbReference>
<keyword evidence="1" id="KW-0175">Coiled coil</keyword>
<feature type="region of interest" description="Disordered" evidence="2">
    <location>
        <begin position="323"/>
        <end position="348"/>
    </location>
</feature>
<feature type="region of interest" description="Disordered" evidence="2">
    <location>
        <begin position="712"/>
        <end position="754"/>
    </location>
</feature>
<accession>A0A640KC09</accession>
<dbReference type="OrthoDB" id="273694at2759"/>
<dbReference type="PANTHER" id="PTHR34894:SF5">
    <property type="entry name" value="EF-HAND DOMAIN-CONTAINING PROTEIN"/>
    <property type="match status" value="1"/>
</dbReference>
<proteinExistence type="predicted"/>
<protein>
    <submittedName>
        <fullName evidence="3">Uncharacterized protein</fullName>
    </submittedName>
</protein>
<feature type="compositionally biased region" description="Polar residues" evidence="2">
    <location>
        <begin position="716"/>
        <end position="740"/>
    </location>
</feature>
<organism evidence="3 4">
    <name type="scientific">Leishmania tarentolae</name>
    <name type="common">Sauroleishmania tarentolae</name>
    <dbReference type="NCBI Taxonomy" id="5689"/>
    <lineage>
        <taxon>Eukaryota</taxon>
        <taxon>Discoba</taxon>
        <taxon>Euglenozoa</taxon>
        <taxon>Kinetoplastea</taxon>
        <taxon>Metakinetoplastina</taxon>
        <taxon>Trypanosomatida</taxon>
        <taxon>Trypanosomatidae</taxon>
        <taxon>Leishmaniinae</taxon>
        <taxon>Leishmania</taxon>
        <taxon>lizard Leishmania</taxon>
    </lineage>
</organism>
<evidence type="ECO:0000313" key="3">
    <source>
        <dbReference type="EMBL" id="GET86942.1"/>
    </source>
</evidence>
<comment type="caution">
    <text evidence="3">The sequence shown here is derived from an EMBL/GenBank/DDBJ whole genome shotgun (WGS) entry which is preliminary data.</text>
</comment>